<protein>
    <submittedName>
        <fullName evidence="2">Uncharacterized protein</fullName>
    </submittedName>
</protein>
<comment type="caution">
    <text evidence="2">The sequence shown here is derived from an EMBL/GenBank/DDBJ whole genome shotgun (WGS) entry which is preliminary data.</text>
</comment>
<feature type="compositionally biased region" description="Low complexity" evidence="1">
    <location>
        <begin position="1"/>
        <end position="30"/>
    </location>
</feature>
<accession>A0A9W6Q1N5</accession>
<evidence type="ECO:0000313" key="3">
    <source>
        <dbReference type="Proteomes" id="UP001165124"/>
    </source>
</evidence>
<dbReference type="Proteomes" id="UP001165124">
    <property type="component" value="Unassembled WGS sequence"/>
</dbReference>
<organism evidence="2 3">
    <name type="scientific">Actinomadura rubrobrunea</name>
    <dbReference type="NCBI Taxonomy" id="115335"/>
    <lineage>
        <taxon>Bacteria</taxon>
        <taxon>Bacillati</taxon>
        <taxon>Actinomycetota</taxon>
        <taxon>Actinomycetes</taxon>
        <taxon>Streptosporangiales</taxon>
        <taxon>Thermomonosporaceae</taxon>
        <taxon>Actinomadura</taxon>
    </lineage>
</organism>
<evidence type="ECO:0000256" key="1">
    <source>
        <dbReference type="SAM" id="MobiDB-lite"/>
    </source>
</evidence>
<keyword evidence="3" id="KW-1185">Reference proteome</keyword>
<dbReference type="AlphaFoldDB" id="A0A9W6Q1N5"/>
<dbReference type="RefSeq" id="WP_067908663.1">
    <property type="nucleotide sequence ID" value="NZ_BSRZ01000018.1"/>
</dbReference>
<name>A0A9W6Q1N5_9ACTN</name>
<dbReference type="EMBL" id="BSRZ01000018">
    <property type="protein sequence ID" value="GLW66906.1"/>
    <property type="molecule type" value="Genomic_DNA"/>
</dbReference>
<reference evidence="2" key="1">
    <citation type="submission" date="2023-02" db="EMBL/GenBank/DDBJ databases">
        <title>Actinomadura rubrobrunea NBRC 14622.</title>
        <authorList>
            <person name="Ichikawa N."/>
            <person name="Sato H."/>
            <person name="Tonouchi N."/>
        </authorList>
    </citation>
    <scope>NUCLEOTIDE SEQUENCE</scope>
    <source>
        <strain evidence="2">NBRC 14622</strain>
    </source>
</reference>
<proteinExistence type="predicted"/>
<feature type="region of interest" description="Disordered" evidence="1">
    <location>
        <begin position="1"/>
        <end position="60"/>
    </location>
</feature>
<gene>
    <name evidence="2" type="ORF">Arub01_51500</name>
</gene>
<evidence type="ECO:0000313" key="2">
    <source>
        <dbReference type="EMBL" id="GLW66906.1"/>
    </source>
</evidence>
<sequence>MAADTVATPAADRAAADLTTPTPLVDPPADAIDRDRPTPLRLRRGSGGAETATAAIRTEP</sequence>